<feature type="chain" id="PRO_5008543955" evidence="6">
    <location>
        <begin position="21"/>
        <end position="446"/>
    </location>
</feature>
<evidence type="ECO:0000256" key="1">
    <source>
        <dbReference type="ARBA" id="ARBA00011073"/>
    </source>
</evidence>
<accession>A0A1B3B7I8</accession>
<dbReference type="Gene3D" id="3.40.50.200">
    <property type="entry name" value="Peptidase S8/S53 domain"/>
    <property type="match status" value="1"/>
</dbReference>
<dbReference type="OrthoDB" id="5405281at2"/>
<feature type="active site" description="Charge relay system" evidence="5">
    <location>
        <position position="397"/>
    </location>
</feature>
<dbReference type="KEGG" id="ksd:KS2013_27"/>
<evidence type="ECO:0000256" key="6">
    <source>
        <dbReference type="SAM" id="SignalP"/>
    </source>
</evidence>
<dbReference type="Pfam" id="PF00082">
    <property type="entry name" value="Peptidase_S8"/>
    <property type="match status" value="1"/>
</dbReference>
<feature type="active site" description="Charge relay system" evidence="5">
    <location>
        <position position="243"/>
    </location>
</feature>
<dbReference type="PRINTS" id="PR00723">
    <property type="entry name" value="SUBTILISIN"/>
</dbReference>
<evidence type="ECO:0000313" key="8">
    <source>
        <dbReference type="EMBL" id="AOE48759.1"/>
    </source>
</evidence>
<dbReference type="PANTHER" id="PTHR43806:SF11">
    <property type="entry name" value="CEREVISIN-RELATED"/>
    <property type="match status" value="1"/>
</dbReference>
<sequence length="446" mass="48746" precursor="true">MYRKIILSSLLVLASLQSHSARDIADRAVGKVGSQIPDVPSIPKEIDKVGDRMPEIPSQALEQIEDNIRALDNGVMRTLDPLAIDLAKLRILDKLGNTLLVETEVEDGWRAAEREWLVIANKDDIRLLKDLELEIIELKELNGLSMTLVRFRTPMPQDSQSLKKLLPEHLSQQLGRNHIYDASSSTANKSDSNRASIESPACVKNVTIGMIDTAIEGSHIALEDADITQKNFMPEEVVVPKAHGTAVAGLLVGNEQLNPLLPKAKLYAASVFYPRNDYTQGATLMHLLQALNWLVEKNVSVINMSLTGPDNPILAMGIRQAAKNNVLLIAAAGNQGPAASPRYPAAYDDVITATAVDKNKRIYRWANQGDYIDYAALGVAVKTARQDEQYGYESGTSIASPVVASQVVCTLESGDSKKEVVNKLKEKVMDLGEPGKDMVFGYGLLK</sequence>
<dbReference type="InterPro" id="IPR015500">
    <property type="entry name" value="Peptidase_S8_subtilisin-rel"/>
</dbReference>
<keyword evidence="3 5" id="KW-0378">Hydrolase</keyword>
<gene>
    <name evidence="8" type="ORF">KS2013_27</name>
</gene>
<dbReference type="SUPFAM" id="SSF52743">
    <property type="entry name" value="Subtilisin-like"/>
    <property type="match status" value="1"/>
</dbReference>
<keyword evidence="4 5" id="KW-0720">Serine protease</keyword>
<dbReference type="PROSITE" id="PS51892">
    <property type="entry name" value="SUBTILASE"/>
    <property type="match status" value="1"/>
</dbReference>
<dbReference type="EMBL" id="CP012418">
    <property type="protein sequence ID" value="AOE48759.1"/>
    <property type="molecule type" value="Genomic_DNA"/>
</dbReference>
<dbReference type="STRING" id="1144748.KS2013_27"/>
<reference evidence="9" key="1">
    <citation type="submission" date="2015-08" db="EMBL/GenBank/DDBJ databases">
        <authorList>
            <person name="Kim K.M."/>
        </authorList>
    </citation>
    <scope>NUCLEOTIDE SEQUENCE [LARGE SCALE GENOMIC DNA]</scope>
    <source>
        <strain evidence="9">KCTC 23892</strain>
    </source>
</reference>
<dbReference type="CDD" id="cd05561">
    <property type="entry name" value="Peptidases_S8_4"/>
    <property type="match status" value="1"/>
</dbReference>
<evidence type="ECO:0000256" key="3">
    <source>
        <dbReference type="ARBA" id="ARBA00022801"/>
    </source>
</evidence>
<dbReference type="AlphaFoldDB" id="A0A1B3B7I8"/>
<dbReference type="InterPro" id="IPR050131">
    <property type="entry name" value="Peptidase_S8_subtilisin-like"/>
</dbReference>
<dbReference type="InterPro" id="IPR000209">
    <property type="entry name" value="Peptidase_S8/S53_dom"/>
</dbReference>
<feature type="domain" description="Peptidase S8/S53" evidence="7">
    <location>
        <begin position="204"/>
        <end position="443"/>
    </location>
</feature>
<evidence type="ECO:0000256" key="2">
    <source>
        <dbReference type="ARBA" id="ARBA00022670"/>
    </source>
</evidence>
<proteinExistence type="inferred from homology"/>
<dbReference type="Proteomes" id="UP000094147">
    <property type="component" value="Chromosome"/>
</dbReference>
<name>A0A1B3B7I8_9GAMM</name>
<protein>
    <submittedName>
        <fullName evidence="8">Peptidase S8 and S53 subtilisin kexin sedolisin</fullName>
    </submittedName>
</protein>
<comment type="similarity">
    <text evidence="1 5">Belongs to the peptidase S8 family.</text>
</comment>
<evidence type="ECO:0000256" key="5">
    <source>
        <dbReference type="PROSITE-ProRule" id="PRU01240"/>
    </source>
</evidence>
<evidence type="ECO:0000256" key="4">
    <source>
        <dbReference type="ARBA" id="ARBA00022825"/>
    </source>
</evidence>
<evidence type="ECO:0000259" key="7">
    <source>
        <dbReference type="Pfam" id="PF00082"/>
    </source>
</evidence>
<dbReference type="InterPro" id="IPR036852">
    <property type="entry name" value="Peptidase_S8/S53_dom_sf"/>
</dbReference>
<feature type="active site" description="Charge relay system" evidence="5">
    <location>
        <position position="212"/>
    </location>
</feature>
<dbReference type="GO" id="GO:0006508">
    <property type="term" value="P:proteolysis"/>
    <property type="evidence" value="ECO:0007669"/>
    <property type="project" value="UniProtKB-KW"/>
</dbReference>
<dbReference type="PANTHER" id="PTHR43806">
    <property type="entry name" value="PEPTIDASE S8"/>
    <property type="match status" value="1"/>
</dbReference>
<dbReference type="RefSeq" id="WP_068988233.1">
    <property type="nucleotide sequence ID" value="NZ_CP012418.1"/>
</dbReference>
<keyword evidence="6" id="KW-0732">Signal</keyword>
<dbReference type="PATRIC" id="fig|1144748.3.peg.27"/>
<evidence type="ECO:0000313" key="9">
    <source>
        <dbReference type="Proteomes" id="UP000094147"/>
    </source>
</evidence>
<dbReference type="GO" id="GO:0004252">
    <property type="term" value="F:serine-type endopeptidase activity"/>
    <property type="evidence" value="ECO:0007669"/>
    <property type="project" value="UniProtKB-UniRule"/>
</dbReference>
<feature type="signal peptide" evidence="6">
    <location>
        <begin position="1"/>
        <end position="20"/>
    </location>
</feature>
<keyword evidence="9" id="KW-1185">Reference proteome</keyword>
<organism evidence="8 9">
    <name type="scientific">Kangiella sediminilitoris</name>
    <dbReference type="NCBI Taxonomy" id="1144748"/>
    <lineage>
        <taxon>Bacteria</taxon>
        <taxon>Pseudomonadati</taxon>
        <taxon>Pseudomonadota</taxon>
        <taxon>Gammaproteobacteria</taxon>
        <taxon>Kangiellales</taxon>
        <taxon>Kangiellaceae</taxon>
        <taxon>Kangiella</taxon>
    </lineage>
</organism>
<keyword evidence="2 5" id="KW-0645">Protease</keyword>